<dbReference type="Pfam" id="PF03781">
    <property type="entry name" value="FGE-sulfatase"/>
    <property type="match status" value="1"/>
</dbReference>
<dbReference type="Proteomes" id="UP000608890">
    <property type="component" value="Unassembled WGS sequence"/>
</dbReference>
<dbReference type="SUPFAM" id="SSF56436">
    <property type="entry name" value="C-type lectin-like"/>
    <property type="match status" value="1"/>
</dbReference>
<dbReference type="GO" id="GO:0120147">
    <property type="term" value="F:formylglycine-generating oxidase activity"/>
    <property type="evidence" value="ECO:0007669"/>
    <property type="project" value="TreeGrafter"/>
</dbReference>
<dbReference type="InterPro" id="IPR005532">
    <property type="entry name" value="SUMF_dom"/>
</dbReference>
<dbReference type="AlphaFoldDB" id="A0A917TR16"/>
<comment type="caution">
    <text evidence="2">The sequence shown here is derived from an EMBL/GenBank/DDBJ whole genome shotgun (WGS) entry which is preliminary data.</text>
</comment>
<evidence type="ECO:0000259" key="1">
    <source>
        <dbReference type="Pfam" id="PF03781"/>
    </source>
</evidence>
<feature type="domain" description="Sulfatase-modifying factor enzyme-like" evidence="1">
    <location>
        <begin position="18"/>
        <end position="274"/>
    </location>
</feature>
<dbReference type="InterPro" id="IPR042095">
    <property type="entry name" value="SUMF_sf"/>
</dbReference>
<dbReference type="PANTHER" id="PTHR23150:SF19">
    <property type="entry name" value="FORMYLGLYCINE-GENERATING ENZYME"/>
    <property type="match status" value="1"/>
</dbReference>
<dbReference type="InterPro" id="IPR016187">
    <property type="entry name" value="CTDL_fold"/>
</dbReference>
<dbReference type="Gene3D" id="3.90.1580.10">
    <property type="entry name" value="paralog of FGE (formylglycine-generating enzyme)"/>
    <property type="match status" value="1"/>
</dbReference>
<gene>
    <name evidence="2" type="ORF">GCM10011608_18200</name>
</gene>
<sequence>MLTDLRNFSMTAFPARRLRVGSSTLTAREQPPHEVHVDAYELGDRCVSAADFHAFLRARPDDANHLDIDCIDPCFIVHRADGFALRPGCADFPMIQISYWAAAAYCNWLSQLEGRRVVYDLRSREADLDAEGYRLPTEAEWEAACRNGHPAELVTPGDTVNTADAGPACRRLRAGETLAGNFLPGQPAPVPVAGLPADAVGLYGMLGNVREWCHDYYGPYGPEFRRNPAGARKGSFRVVRGGSFVDPATDVGPASRMAAYEDTKCEVYGFRVARSR</sequence>
<dbReference type="PANTHER" id="PTHR23150">
    <property type="entry name" value="SULFATASE MODIFYING FACTOR 1, 2"/>
    <property type="match status" value="1"/>
</dbReference>
<keyword evidence="3" id="KW-1185">Reference proteome</keyword>
<protein>
    <recommendedName>
        <fullName evidence="1">Sulfatase-modifying factor enzyme-like domain-containing protein</fullName>
    </recommendedName>
</protein>
<dbReference type="EMBL" id="BMNB01000006">
    <property type="protein sequence ID" value="GGM34080.1"/>
    <property type="molecule type" value="Genomic_DNA"/>
</dbReference>
<organism evidence="2 3">
    <name type="scientific">Micromonospora sonchi</name>
    <dbReference type="NCBI Taxonomy" id="1763543"/>
    <lineage>
        <taxon>Bacteria</taxon>
        <taxon>Bacillati</taxon>
        <taxon>Actinomycetota</taxon>
        <taxon>Actinomycetes</taxon>
        <taxon>Micromonosporales</taxon>
        <taxon>Micromonosporaceae</taxon>
        <taxon>Micromonospora</taxon>
    </lineage>
</organism>
<dbReference type="InterPro" id="IPR051043">
    <property type="entry name" value="Sulfatase_Mod_Factor_Kinase"/>
</dbReference>
<evidence type="ECO:0000313" key="3">
    <source>
        <dbReference type="Proteomes" id="UP000608890"/>
    </source>
</evidence>
<dbReference type="RefSeq" id="WP_189042451.1">
    <property type="nucleotide sequence ID" value="NZ_BMNB01000006.1"/>
</dbReference>
<evidence type="ECO:0000313" key="2">
    <source>
        <dbReference type="EMBL" id="GGM34080.1"/>
    </source>
</evidence>
<name>A0A917TR16_9ACTN</name>
<proteinExistence type="predicted"/>
<reference evidence="2" key="1">
    <citation type="journal article" date="2014" name="Int. J. Syst. Evol. Microbiol.">
        <title>Complete genome sequence of Corynebacterium casei LMG S-19264T (=DSM 44701T), isolated from a smear-ripened cheese.</title>
        <authorList>
            <consortium name="US DOE Joint Genome Institute (JGI-PGF)"/>
            <person name="Walter F."/>
            <person name="Albersmeier A."/>
            <person name="Kalinowski J."/>
            <person name="Ruckert C."/>
        </authorList>
    </citation>
    <scope>NUCLEOTIDE SEQUENCE</scope>
    <source>
        <strain evidence="2">CGMCC 4.7312</strain>
    </source>
</reference>
<reference evidence="2" key="2">
    <citation type="submission" date="2020-09" db="EMBL/GenBank/DDBJ databases">
        <authorList>
            <person name="Sun Q."/>
            <person name="Zhou Y."/>
        </authorList>
    </citation>
    <scope>NUCLEOTIDE SEQUENCE</scope>
    <source>
        <strain evidence="2">CGMCC 4.7312</strain>
    </source>
</reference>
<accession>A0A917TR16</accession>